<comment type="caution">
    <text evidence="2">The sequence shown here is derived from an EMBL/GenBank/DDBJ whole genome shotgun (WGS) entry which is preliminary data.</text>
</comment>
<gene>
    <name evidence="2" type="ORF">C8E83_1013</name>
</gene>
<accession>A0A495IFE6</accession>
<proteinExistence type="predicted"/>
<organism evidence="2 3">
    <name type="scientific">Frondihabitans australicus</name>
    <dbReference type="NCBI Taxonomy" id="386892"/>
    <lineage>
        <taxon>Bacteria</taxon>
        <taxon>Bacillati</taxon>
        <taxon>Actinomycetota</taxon>
        <taxon>Actinomycetes</taxon>
        <taxon>Micrococcales</taxon>
        <taxon>Microbacteriaceae</taxon>
        <taxon>Frondihabitans</taxon>
    </lineage>
</organism>
<feature type="region of interest" description="Disordered" evidence="1">
    <location>
        <begin position="28"/>
        <end position="68"/>
    </location>
</feature>
<keyword evidence="3" id="KW-1185">Reference proteome</keyword>
<evidence type="ECO:0000313" key="2">
    <source>
        <dbReference type="EMBL" id="RKR73915.1"/>
    </source>
</evidence>
<sequence length="221" mass="23294">MAAAVVAAALIGLTGCFPVVKSLTPVAGSQGGTSSGSGQSTSAPQPQVTGGPGSGGSTGSAPVDPSKLAPGGKLLNQVNYKDLTIYIYRVGELTTTKPSIYAHPNGDDPYPAGTHVEVTAYVLVNESDQRLDLTDFSADYSSYGNKLATQDTFAGQDLLTQKGYSTDLSRQFPKGASTWYLLPGKDVVFANAWFYRDTDGPLTLQFLWPAQRIFLGANIQF</sequence>
<dbReference type="AlphaFoldDB" id="A0A495IFE6"/>
<dbReference type="Proteomes" id="UP000280008">
    <property type="component" value="Unassembled WGS sequence"/>
</dbReference>
<name>A0A495IFE6_9MICO</name>
<evidence type="ECO:0000256" key="1">
    <source>
        <dbReference type="SAM" id="MobiDB-lite"/>
    </source>
</evidence>
<reference evidence="2 3" key="1">
    <citation type="submission" date="2018-10" db="EMBL/GenBank/DDBJ databases">
        <title>Sequencing the genomes of 1000 actinobacteria strains.</title>
        <authorList>
            <person name="Klenk H.-P."/>
        </authorList>
    </citation>
    <scope>NUCLEOTIDE SEQUENCE [LARGE SCALE GENOMIC DNA]</scope>
    <source>
        <strain evidence="2 3">DSM 17894</strain>
    </source>
</reference>
<evidence type="ECO:0000313" key="3">
    <source>
        <dbReference type="Proteomes" id="UP000280008"/>
    </source>
</evidence>
<protein>
    <submittedName>
        <fullName evidence="2">Uncharacterized protein</fullName>
    </submittedName>
</protein>
<dbReference type="EMBL" id="RBKS01000001">
    <property type="protein sequence ID" value="RKR73915.1"/>
    <property type="molecule type" value="Genomic_DNA"/>
</dbReference>